<reference evidence="1 2" key="1">
    <citation type="journal article" date="2018" name="Nat. Ecol. Evol.">
        <title>Shark genomes provide insights into elasmobranch evolution and the origin of vertebrates.</title>
        <authorList>
            <person name="Hara Y"/>
            <person name="Yamaguchi K"/>
            <person name="Onimaru K"/>
            <person name="Kadota M"/>
            <person name="Koyanagi M"/>
            <person name="Keeley SD"/>
            <person name="Tatsumi K"/>
            <person name="Tanaka K"/>
            <person name="Motone F"/>
            <person name="Kageyama Y"/>
            <person name="Nozu R"/>
            <person name="Adachi N"/>
            <person name="Nishimura O"/>
            <person name="Nakagawa R"/>
            <person name="Tanegashima C"/>
            <person name="Kiyatake I"/>
            <person name="Matsumoto R"/>
            <person name="Murakumo K"/>
            <person name="Nishida K"/>
            <person name="Terakita A"/>
            <person name="Kuratani S"/>
            <person name="Sato K"/>
            <person name="Hyodo S Kuraku.S."/>
        </authorList>
    </citation>
    <scope>NUCLEOTIDE SEQUENCE [LARGE SCALE GENOMIC DNA]</scope>
</reference>
<name>A0A401T831_CHIPU</name>
<sequence length="32" mass="3724">SSIFTLQNIQLQKDPGYRNVYFDSAMKSKSRT</sequence>
<dbReference type="AlphaFoldDB" id="A0A401T831"/>
<dbReference type="Proteomes" id="UP000287033">
    <property type="component" value="Unassembled WGS sequence"/>
</dbReference>
<gene>
    <name evidence="1" type="ORF">chiPu_0023077</name>
</gene>
<organism evidence="1 2">
    <name type="scientific">Chiloscyllium punctatum</name>
    <name type="common">Brownbanded bambooshark</name>
    <name type="synonym">Hemiscyllium punctatum</name>
    <dbReference type="NCBI Taxonomy" id="137246"/>
    <lineage>
        <taxon>Eukaryota</taxon>
        <taxon>Metazoa</taxon>
        <taxon>Chordata</taxon>
        <taxon>Craniata</taxon>
        <taxon>Vertebrata</taxon>
        <taxon>Chondrichthyes</taxon>
        <taxon>Elasmobranchii</taxon>
        <taxon>Galeomorphii</taxon>
        <taxon>Galeoidea</taxon>
        <taxon>Orectolobiformes</taxon>
        <taxon>Hemiscylliidae</taxon>
        <taxon>Chiloscyllium</taxon>
    </lineage>
</organism>
<evidence type="ECO:0000313" key="1">
    <source>
        <dbReference type="EMBL" id="GCC38831.1"/>
    </source>
</evidence>
<dbReference type="EMBL" id="BEZZ01015154">
    <property type="protein sequence ID" value="GCC38831.1"/>
    <property type="molecule type" value="Genomic_DNA"/>
</dbReference>
<comment type="caution">
    <text evidence="1">The sequence shown here is derived from an EMBL/GenBank/DDBJ whole genome shotgun (WGS) entry which is preliminary data.</text>
</comment>
<protein>
    <submittedName>
        <fullName evidence="1">Uncharacterized protein</fullName>
    </submittedName>
</protein>
<accession>A0A401T831</accession>
<feature type="non-terminal residue" evidence="1">
    <location>
        <position position="1"/>
    </location>
</feature>
<evidence type="ECO:0000313" key="2">
    <source>
        <dbReference type="Proteomes" id="UP000287033"/>
    </source>
</evidence>
<proteinExistence type="predicted"/>
<keyword evidence="2" id="KW-1185">Reference proteome</keyword>